<dbReference type="InterPro" id="IPR017937">
    <property type="entry name" value="Thioredoxin_CS"/>
</dbReference>
<evidence type="ECO:0000256" key="3">
    <source>
        <dbReference type="ARBA" id="ARBA00022982"/>
    </source>
</evidence>
<dbReference type="PROSITE" id="PS51352">
    <property type="entry name" value="THIOREDOXIN_2"/>
    <property type="match status" value="1"/>
</dbReference>
<evidence type="ECO:0000256" key="5">
    <source>
        <dbReference type="ARBA" id="ARBA00023284"/>
    </source>
</evidence>
<keyword evidence="3" id="KW-0249">Electron transport</keyword>
<dbReference type="InterPro" id="IPR005746">
    <property type="entry name" value="Thioredoxin"/>
</dbReference>
<dbReference type="PROSITE" id="PS00194">
    <property type="entry name" value="THIOREDOXIN_1"/>
    <property type="match status" value="1"/>
</dbReference>
<organism evidence="8 9">
    <name type="scientific">Actinoplanes ianthinogenes</name>
    <dbReference type="NCBI Taxonomy" id="122358"/>
    <lineage>
        <taxon>Bacteria</taxon>
        <taxon>Bacillati</taxon>
        <taxon>Actinomycetota</taxon>
        <taxon>Actinomycetes</taxon>
        <taxon>Micromonosporales</taxon>
        <taxon>Micromonosporaceae</taxon>
        <taxon>Actinoplanes</taxon>
    </lineage>
</organism>
<dbReference type="InterPro" id="IPR013766">
    <property type="entry name" value="Thioredoxin_domain"/>
</dbReference>
<evidence type="ECO:0000313" key="9">
    <source>
        <dbReference type="Proteomes" id="UP000676967"/>
    </source>
</evidence>
<dbReference type="SUPFAM" id="SSF52833">
    <property type="entry name" value="Thioredoxin-like"/>
    <property type="match status" value="1"/>
</dbReference>
<evidence type="ECO:0000259" key="7">
    <source>
        <dbReference type="PROSITE" id="PS51352"/>
    </source>
</evidence>
<protein>
    <recommendedName>
        <fullName evidence="6">Thioredoxin</fullName>
    </recommendedName>
</protein>
<dbReference type="InterPro" id="IPR036249">
    <property type="entry name" value="Thioredoxin-like_sf"/>
</dbReference>
<evidence type="ECO:0000256" key="6">
    <source>
        <dbReference type="NCBIfam" id="TIGR01068"/>
    </source>
</evidence>
<dbReference type="Proteomes" id="UP000676967">
    <property type="component" value="Chromosome"/>
</dbReference>
<dbReference type="NCBIfam" id="TIGR01068">
    <property type="entry name" value="thioredoxin"/>
    <property type="match status" value="1"/>
</dbReference>
<accession>A0ABM7LPX3</accession>
<dbReference type="Gene3D" id="3.40.30.10">
    <property type="entry name" value="Glutaredoxin"/>
    <property type="match status" value="1"/>
</dbReference>
<proteinExistence type="inferred from homology"/>
<evidence type="ECO:0000256" key="1">
    <source>
        <dbReference type="ARBA" id="ARBA00008987"/>
    </source>
</evidence>
<dbReference type="RefSeq" id="WP_189336667.1">
    <property type="nucleotide sequence ID" value="NZ_AP023356.1"/>
</dbReference>
<keyword evidence="4" id="KW-1015">Disulfide bond</keyword>
<dbReference type="PANTHER" id="PTHR45663">
    <property type="entry name" value="GEO12009P1"/>
    <property type="match status" value="1"/>
</dbReference>
<name>A0ABM7LPX3_9ACTN</name>
<comment type="similarity">
    <text evidence="1">Belongs to the thioredoxin family.</text>
</comment>
<feature type="domain" description="Thioredoxin" evidence="7">
    <location>
        <begin position="12"/>
        <end position="141"/>
    </location>
</feature>
<dbReference type="PANTHER" id="PTHR45663:SF11">
    <property type="entry name" value="GEO12009P1"/>
    <property type="match status" value="1"/>
</dbReference>
<keyword evidence="9" id="KW-1185">Reference proteome</keyword>
<evidence type="ECO:0000313" key="8">
    <source>
        <dbReference type="EMBL" id="BCJ41274.1"/>
    </source>
</evidence>
<evidence type="ECO:0000256" key="2">
    <source>
        <dbReference type="ARBA" id="ARBA00022448"/>
    </source>
</evidence>
<dbReference type="PRINTS" id="PR00421">
    <property type="entry name" value="THIOREDOXIN"/>
</dbReference>
<gene>
    <name evidence="8" type="ORF">Aiant_19310</name>
</gene>
<dbReference type="EMBL" id="AP023356">
    <property type="protein sequence ID" value="BCJ41274.1"/>
    <property type="molecule type" value="Genomic_DNA"/>
</dbReference>
<keyword evidence="2" id="KW-0813">Transport</keyword>
<dbReference type="CDD" id="cd02947">
    <property type="entry name" value="TRX_family"/>
    <property type="match status" value="1"/>
</dbReference>
<evidence type="ECO:0000256" key="4">
    <source>
        <dbReference type="ARBA" id="ARBA00023157"/>
    </source>
</evidence>
<dbReference type="Pfam" id="PF00085">
    <property type="entry name" value="Thioredoxin"/>
    <property type="match status" value="1"/>
</dbReference>
<keyword evidence="5" id="KW-0676">Redox-active center</keyword>
<sequence>MGSKVIECPSCGQKNRVLPAAEGIPHCGNCHKPMPWIAEAGDDDFGDVAERATILVLVDMWATWCGPCRQVSPALEQVARDLAGKVKLVKVDVDKAPKVSERFTIQAVPTLILMRDGKVVARRAGAAPAAVLRSWTDEFLRSAA</sequence>
<reference evidence="8 9" key="1">
    <citation type="submission" date="2020-08" db="EMBL/GenBank/DDBJ databases">
        <title>Whole genome shotgun sequence of Actinoplanes ianthinogenes NBRC 13996.</title>
        <authorList>
            <person name="Komaki H."/>
            <person name="Tamura T."/>
        </authorList>
    </citation>
    <scope>NUCLEOTIDE SEQUENCE [LARGE SCALE GENOMIC DNA]</scope>
    <source>
        <strain evidence="8 9">NBRC 13996</strain>
    </source>
</reference>